<sequence length="443" mass="51017">MMLPTPGRRNQTSNRHIPKPSLAHKAYQSSSTPLVILKLEKALLDFDSNQEKRISYLRTQLEQQQDGMIGKINLLWKTISEKLNNVSTPENIGNPMAPKSIAAISHDERGELMKKGIKILSKLLSLKYLCLASIKELNKNPSAPKCVHFVNSIVILSTDSDTEEEDDSSTNACDLNLGEIDEEESEFETDEEVEEIIEEEEDDGDGENFNSFPTMVELTHHEWLLKNPRAPWVKARIKKPKPEQHKISCMIGHFFRKHAYIDLESPINIMSRRQYNQIMTYGLRSRQKPSNPNKISNFVGRIRGLKIFIGSFAYECDFMILEDTTSIIDRHLGEMVFGRPFIEGTGLVYNDEEGTVVFKQDDEKIMFKMPHTIKIFKQIRLMGLSTDSIPASAYEENFGHGRTHYYQSLLIRDEYKQDEGNRKGIRNLIRLEKEMMDNKREVT</sequence>
<reference evidence="2" key="2">
    <citation type="submission" date="2022-01" db="EMBL/GenBank/DDBJ databases">
        <authorList>
            <person name="Yamashiro T."/>
            <person name="Shiraishi A."/>
            <person name="Satake H."/>
            <person name="Nakayama K."/>
        </authorList>
    </citation>
    <scope>NUCLEOTIDE SEQUENCE</scope>
</reference>
<evidence type="ECO:0000313" key="2">
    <source>
        <dbReference type="EMBL" id="GJT31308.1"/>
    </source>
</evidence>
<reference evidence="2" key="1">
    <citation type="journal article" date="2022" name="Int. J. Mol. Sci.">
        <title>Draft Genome of Tanacetum Coccineum: Genomic Comparison of Closely Related Tanacetum-Family Plants.</title>
        <authorList>
            <person name="Yamashiro T."/>
            <person name="Shiraishi A."/>
            <person name="Nakayama K."/>
            <person name="Satake H."/>
        </authorList>
    </citation>
    <scope>NUCLEOTIDE SEQUENCE</scope>
</reference>
<keyword evidence="3" id="KW-1185">Reference proteome</keyword>
<organism evidence="2 3">
    <name type="scientific">Tanacetum coccineum</name>
    <dbReference type="NCBI Taxonomy" id="301880"/>
    <lineage>
        <taxon>Eukaryota</taxon>
        <taxon>Viridiplantae</taxon>
        <taxon>Streptophyta</taxon>
        <taxon>Embryophyta</taxon>
        <taxon>Tracheophyta</taxon>
        <taxon>Spermatophyta</taxon>
        <taxon>Magnoliopsida</taxon>
        <taxon>eudicotyledons</taxon>
        <taxon>Gunneridae</taxon>
        <taxon>Pentapetalae</taxon>
        <taxon>asterids</taxon>
        <taxon>campanulids</taxon>
        <taxon>Asterales</taxon>
        <taxon>Asteraceae</taxon>
        <taxon>Asteroideae</taxon>
        <taxon>Anthemideae</taxon>
        <taxon>Anthemidinae</taxon>
        <taxon>Tanacetum</taxon>
    </lineage>
</organism>
<name>A0ABQ5CYF4_9ASTR</name>
<accession>A0ABQ5CYF4</accession>
<protein>
    <submittedName>
        <fullName evidence="2">Protein kinase-like domain, concanavalin A-like lectin/glucanase domain protein</fullName>
    </submittedName>
</protein>
<gene>
    <name evidence="2" type="ORF">Tco_0911583</name>
</gene>
<evidence type="ECO:0000256" key="1">
    <source>
        <dbReference type="SAM" id="MobiDB-lite"/>
    </source>
</evidence>
<proteinExistence type="predicted"/>
<comment type="caution">
    <text evidence="2">The sequence shown here is derived from an EMBL/GenBank/DDBJ whole genome shotgun (WGS) entry which is preliminary data.</text>
</comment>
<dbReference type="InterPro" id="IPR021109">
    <property type="entry name" value="Peptidase_aspartic_dom_sf"/>
</dbReference>
<dbReference type="EMBL" id="BQNB010014695">
    <property type="protein sequence ID" value="GJT31308.1"/>
    <property type="molecule type" value="Genomic_DNA"/>
</dbReference>
<dbReference type="Proteomes" id="UP001151760">
    <property type="component" value="Unassembled WGS sequence"/>
</dbReference>
<evidence type="ECO:0000313" key="3">
    <source>
        <dbReference type="Proteomes" id="UP001151760"/>
    </source>
</evidence>
<dbReference type="Gene3D" id="2.40.70.10">
    <property type="entry name" value="Acid Proteases"/>
    <property type="match status" value="1"/>
</dbReference>
<feature type="region of interest" description="Disordered" evidence="1">
    <location>
        <begin position="1"/>
        <end position="24"/>
    </location>
</feature>